<sequence length="296" mass="30352">MNRASRVSVVAALCWAVGAGLVGCAEAGGQANPSSAMVEPASSAEAPQTEVIDVDGRSVNVACSGAAVEGEPVIVLLHGGGDDLTAMAALQQALSAERRVCAYDRLGAGASDQPEGPQDYDAIGVTLAGVLDHVAGDGPVVLAGHSMGGLIAARYAPDDERVRGLVLLDATSPTAITDLGNRIPESATGPAGDLRAQTLAVFAGENPEQLVFTDGEVRSAGDIPVQVIQHGQQYLAEVPEYGPGLEEDWTAGQRGWLEVSSRSELSIAYGSGHYIYTDEPEVAVEAIERITAHAAG</sequence>
<dbReference type="AlphaFoldDB" id="A0A2T0Q2F5"/>
<feature type="signal peptide" evidence="3">
    <location>
        <begin position="1"/>
        <end position="27"/>
    </location>
</feature>
<dbReference type="GO" id="GO:0006508">
    <property type="term" value="P:proteolysis"/>
    <property type="evidence" value="ECO:0007669"/>
    <property type="project" value="InterPro"/>
</dbReference>
<dbReference type="OrthoDB" id="7185741at2"/>
<evidence type="ECO:0000259" key="4">
    <source>
        <dbReference type="Pfam" id="PF00561"/>
    </source>
</evidence>
<dbReference type="PROSITE" id="PS51257">
    <property type="entry name" value="PROKAR_LIPOPROTEIN"/>
    <property type="match status" value="1"/>
</dbReference>
<dbReference type="InterPro" id="IPR000073">
    <property type="entry name" value="AB_hydrolase_1"/>
</dbReference>
<keyword evidence="6" id="KW-1185">Reference proteome</keyword>
<dbReference type="GO" id="GO:0004177">
    <property type="term" value="F:aminopeptidase activity"/>
    <property type="evidence" value="ECO:0007669"/>
    <property type="project" value="UniProtKB-EC"/>
</dbReference>
<gene>
    <name evidence="5" type="ORF">CLV72_105322</name>
</gene>
<evidence type="ECO:0000313" key="6">
    <source>
        <dbReference type="Proteomes" id="UP000237846"/>
    </source>
</evidence>
<evidence type="ECO:0000256" key="2">
    <source>
        <dbReference type="ARBA" id="ARBA00022801"/>
    </source>
</evidence>
<dbReference type="SUPFAM" id="SSF53474">
    <property type="entry name" value="alpha/beta-Hydrolases"/>
    <property type="match status" value="1"/>
</dbReference>
<evidence type="ECO:0000313" key="5">
    <source>
        <dbReference type="EMBL" id="PRX97969.1"/>
    </source>
</evidence>
<protein>
    <submittedName>
        <fullName evidence="5">Alpha/beta hydrolase family protein</fullName>
    </submittedName>
</protein>
<keyword evidence="3" id="KW-0732">Signal</keyword>
<evidence type="ECO:0000256" key="3">
    <source>
        <dbReference type="SAM" id="SignalP"/>
    </source>
</evidence>
<dbReference type="PRINTS" id="PR00793">
    <property type="entry name" value="PROAMNOPTASE"/>
</dbReference>
<dbReference type="EMBL" id="PVZC01000005">
    <property type="protein sequence ID" value="PRX97969.1"/>
    <property type="molecule type" value="Genomic_DNA"/>
</dbReference>
<dbReference type="PANTHER" id="PTHR46438:SF11">
    <property type="entry name" value="LIPASE-RELATED"/>
    <property type="match status" value="1"/>
</dbReference>
<dbReference type="Gene3D" id="3.40.50.1820">
    <property type="entry name" value="alpha/beta hydrolase"/>
    <property type="match status" value="1"/>
</dbReference>
<keyword evidence="2 5" id="KW-0378">Hydrolase</keyword>
<feature type="chain" id="PRO_5015394131" evidence="3">
    <location>
        <begin position="28"/>
        <end position="296"/>
    </location>
</feature>
<name>A0A2T0Q2F5_9ACTN</name>
<feature type="domain" description="AB hydrolase-1" evidence="4">
    <location>
        <begin position="72"/>
        <end position="180"/>
    </location>
</feature>
<dbReference type="InterPro" id="IPR002410">
    <property type="entry name" value="Peptidase_S33"/>
</dbReference>
<comment type="similarity">
    <text evidence="1">Belongs to the peptidase S33 family.</text>
</comment>
<accession>A0A2T0Q2F5</accession>
<dbReference type="RefSeq" id="WP_106247817.1">
    <property type="nucleotide sequence ID" value="NZ_PVZC01000005.1"/>
</dbReference>
<dbReference type="Proteomes" id="UP000237846">
    <property type="component" value="Unassembled WGS sequence"/>
</dbReference>
<reference evidence="5 6" key="1">
    <citation type="submission" date="2018-03" db="EMBL/GenBank/DDBJ databases">
        <title>Genomic Encyclopedia of Archaeal and Bacterial Type Strains, Phase II (KMG-II): from individual species to whole genera.</title>
        <authorList>
            <person name="Goeker M."/>
        </authorList>
    </citation>
    <scope>NUCLEOTIDE SEQUENCE [LARGE SCALE GENOMIC DNA]</scope>
    <source>
        <strain evidence="5 6">DSM 45601</strain>
    </source>
</reference>
<comment type="caution">
    <text evidence="5">The sequence shown here is derived from an EMBL/GenBank/DDBJ whole genome shotgun (WGS) entry which is preliminary data.</text>
</comment>
<proteinExistence type="inferred from homology"/>
<organism evidence="5 6">
    <name type="scientific">Allonocardiopsis opalescens</name>
    <dbReference type="NCBI Taxonomy" id="1144618"/>
    <lineage>
        <taxon>Bacteria</taxon>
        <taxon>Bacillati</taxon>
        <taxon>Actinomycetota</taxon>
        <taxon>Actinomycetes</taxon>
        <taxon>Streptosporangiales</taxon>
        <taxon>Allonocardiopsis</taxon>
    </lineage>
</organism>
<evidence type="ECO:0000256" key="1">
    <source>
        <dbReference type="ARBA" id="ARBA00010088"/>
    </source>
</evidence>
<dbReference type="Pfam" id="PF00561">
    <property type="entry name" value="Abhydrolase_1"/>
    <property type="match status" value="1"/>
</dbReference>
<dbReference type="InterPro" id="IPR029058">
    <property type="entry name" value="AB_hydrolase_fold"/>
</dbReference>
<dbReference type="PANTHER" id="PTHR46438">
    <property type="entry name" value="ALPHA/BETA-HYDROLASES SUPERFAMILY PROTEIN"/>
    <property type="match status" value="1"/>
</dbReference>